<feature type="transmembrane region" description="Helical" evidence="1">
    <location>
        <begin position="31"/>
        <end position="49"/>
    </location>
</feature>
<sequence length="54" mass="5621">MLIFAILVVTAGLAKIALAPGAPEPVRLGMAAMWLVVVVPALVVLVSLLRSGRR</sequence>
<keyword evidence="1" id="KW-0812">Transmembrane</keyword>
<proteinExistence type="predicted"/>
<dbReference type="RefSeq" id="WP_179801184.1">
    <property type="nucleotide sequence ID" value="NZ_JACCCQ010000001.1"/>
</dbReference>
<comment type="caution">
    <text evidence="2">The sequence shown here is derived from an EMBL/GenBank/DDBJ whole genome shotgun (WGS) entry which is preliminary data.</text>
</comment>
<gene>
    <name evidence="2" type="ORF">HDA35_000289</name>
</gene>
<reference evidence="2 3" key="1">
    <citation type="submission" date="2020-07" db="EMBL/GenBank/DDBJ databases">
        <title>Sequencing the genomes of 1000 actinobacteria strains.</title>
        <authorList>
            <person name="Klenk H.-P."/>
        </authorList>
    </citation>
    <scope>NUCLEOTIDE SEQUENCE [LARGE SCALE GENOMIC DNA]</scope>
    <source>
        <strain evidence="2 3">DSM 43814</strain>
    </source>
</reference>
<dbReference type="EMBL" id="JACCCQ010000001">
    <property type="protein sequence ID" value="NYF54458.1"/>
    <property type="molecule type" value="Genomic_DNA"/>
</dbReference>
<accession>A0ABX2RET4</accession>
<evidence type="ECO:0000313" key="3">
    <source>
        <dbReference type="Proteomes" id="UP000631553"/>
    </source>
</evidence>
<evidence type="ECO:0000313" key="2">
    <source>
        <dbReference type="EMBL" id="NYF54458.1"/>
    </source>
</evidence>
<keyword evidence="1" id="KW-0472">Membrane</keyword>
<keyword evidence="3" id="KW-1185">Reference proteome</keyword>
<protein>
    <submittedName>
        <fullName evidence="2">Uncharacterized protein</fullName>
    </submittedName>
</protein>
<evidence type="ECO:0000256" key="1">
    <source>
        <dbReference type="SAM" id="Phobius"/>
    </source>
</evidence>
<keyword evidence="1" id="KW-1133">Transmembrane helix</keyword>
<organism evidence="2 3">
    <name type="scientific">Micromonospora purpureochromogenes</name>
    <dbReference type="NCBI Taxonomy" id="47872"/>
    <lineage>
        <taxon>Bacteria</taxon>
        <taxon>Bacillati</taxon>
        <taxon>Actinomycetota</taxon>
        <taxon>Actinomycetes</taxon>
        <taxon>Micromonosporales</taxon>
        <taxon>Micromonosporaceae</taxon>
        <taxon>Micromonospora</taxon>
    </lineage>
</organism>
<name>A0ABX2RET4_9ACTN</name>
<dbReference type="Proteomes" id="UP000631553">
    <property type="component" value="Unassembled WGS sequence"/>
</dbReference>